<keyword evidence="1" id="KW-0547">Nucleotide-binding</keyword>
<reference evidence="4 5" key="1">
    <citation type="submission" date="2015-09" db="EMBL/GenBank/DDBJ databases">
        <title>Draft genome sequence of Kouleothrix aurantiaca JCM 19913.</title>
        <authorList>
            <person name="Hemp J."/>
        </authorList>
    </citation>
    <scope>NUCLEOTIDE SEQUENCE [LARGE SCALE GENOMIC DNA]</scope>
    <source>
        <strain evidence="4 5">COM-B</strain>
    </source>
</reference>
<evidence type="ECO:0000256" key="1">
    <source>
        <dbReference type="ARBA" id="ARBA00022741"/>
    </source>
</evidence>
<protein>
    <recommendedName>
        <fullName evidence="3">Cas10/Cmr2 second palm domain-containing protein</fullName>
    </recommendedName>
</protein>
<organism evidence="4 5">
    <name type="scientific">Kouleothrix aurantiaca</name>
    <dbReference type="NCBI Taxonomy" id="186479"/>
    <lineage>
        <taxon>Bacteria</taxon>
        <taxon>Bacillati</taxon>
        <taxon>Chloroflexota</taxon>
        <taxon>Chloroflexia</taxon>
        <taxon>Chloroflexales</taxon>
        <taxon>Roseiflexineae</taxon>
        <taxon>Roseiflexaceae</taxon>
        <taxon>Kouleothrix</taxon>
    </lineage>
</organism>
<dbReference type="InterPro" id="IPR043128">
    <property type="entry name" value="Rev_trsase/Diguanyl_cyclase"/>
</dbReference>
<evidence type="ECO:0000313" key="4">
    <source>
        <dbReference type="EMBL" id="KPV53212.1"/>
    </source>
</evidence>
<gene>
    <name evidence="4" type="ORF">SE17_10950</name>
</gene>
<dbReference type="GO" id="GO:0051607">
    <property type="term" value="P:defense response to virus"/>
    <property type="evidence" value="ECO:0007669"/>
    <property type="project" value="UniProtKB-KW"/>
</dbReference>
<keyword evidence="2" id="KW-0051">Antiviral defense</keyword>
<dbReference type="EMBL" id="LJCR01000313">
    <property type="protein sequence ID" value="KPV53212.1"/>
    <property type="molecule type" value="Genomic_DNA"/>
</dbReference>
<dbReference type="InterPro" id="IPR054767">
    <property type="entry name" value="Cas10-Cmr2_palm2"/>
</dbReference>
<name>A0A0P9D2I4_9CHLR</name>
<dbReference type="Gene3D" id="3.30.70.270">
    <property type="match status" value="1"/>
</dbReference>
<dbReference type="GO" id="GO:0000166">
    <property type="term" value="F:nucleotide binding"/>
    <property type="evidence" value="ECO:0007669"/>
    <property type="project" value="UniProtKB-KW"/>
</dbReference>
<evidence type="ECO:0000259" key="3">
    <source>
        <dbReference type="Pfam" id="PF22335"/>
    </source>
</evidence>
<evidence type="ECO:0000313" key="5">
    <source>
        <dbReference type="Proteomes" id="UP000050509"/>
    </source>
</evidence>
<comment type="caution">
    <text evidence="4">The sequence shown here is derived from an EMBL/GenBank/DDBJ whole genome shotgun (WGS) entry which is preliminary data.</text>
</comment>
<keyword evidence="5" id="KW-1185">Reference proteome</keyword>
<dbReference type="Proteomes" id="UP000050509">
    <property type="component" value="Unassembled WGS sequence"/>
</dbReference>
<sequence>MPLHEAEKTFTEAVVACLLHKAPPELIAQKEALTEHVQRVLGEGNKLPDQPDRAQLEAALHAIRQVLPAEADRIALVAGGATKIKGYVFEAPKLPEIRGASALLDWVNDVALRGLWRDSLSEALGSQDLAEECIIYASGGGFLAFAPAALGEELAAAAERCYTEHTLTANSVFVTGTFNLLELRYGRLSIQDSTLPFWIDEFKAKWGKPELRAVLASYYYGDEAETLEERFYRRKTFGELVTLLATMANQRRDERASHGDTRSVPRYELIPWAEKCESSDVRPVAVTTLVGTDRRALSEASGRKLIAGRIAKGNVYRITDLERDLGWQVPNDLISWGRQMSWERRWEAFLHREGADTFCAQRTLELPGSGQKLDVALKSIRPAKDVHEIGAASSGYMGIIYADGNNVGRLIATLATPKQYAQVSLALSDVARLAVFQALASYIEPITSPPDDNERPFLYPFEILAIGGDDLFVIAPGDKTLDIADSIARYFEAEIEKRLRSIDGLKLPANALSISGHTQRFTGATEFQKQNYIPLIGLSAGVLVAQENAPIFFLRDLVDELLKNAKGLAKDNVKHGFYGGAVDFMVMKSITMVTDKIKSFRRQALGDDGGDSKRRLTARPYTWHEFAGLLQTVREIKNAHVPRSQLYRLRRALDAEPGSAVTPSVMEYLYTRTRLRQEYGDALLNHIEQPWCWETPLTGRATKLPPWMPVGKAGWETMWADMLEAYEMVPDEVQA</sequence>
<feature type="domain" description="Cas10/Cmr2 second palm" evidence="3">
    <location>
        <begin position="396"/>
        <end position="497"/>
    </location>
</feature>
<dbReference type="Pfam" id="PF22335">
    <property type="entry name" value="Cas10-Cmr2_palm2"/>
    <property type="match status" value="1"/>
</dbReference>
<dbReference type="AlphaFoldDB" id="A0A0P9D2I4"/>
<dbReference type="PATRIC" id="fig|186479.3.peg.6563"/>
<accession>A0A0P9D2I4</accession>
<evidence type="ECO:0000256" key="2">
    <source>
        <dbReference type="ARBA" id="ARBA00023118"/>
    </source>
</evidence>
<proteinExistence type="predicted"/>